<evidence type="ECO:0000313" key="1">
    <source>
        <dbReference type="EMBL" id="KAH7979540.1"/>
    </source>
</evidence>
<dbReference type="Proteomes" id="UP000821865">
    <property type="component" value="Chromosome 1"/>
</dbReference>
<sequence length="535" mass="59214">MSNEDQEYHDVPRYFDEKFSVTSMDNLLPHSSVLTHDSWKTAADGSSSTVPITAQAGSTSPRGGTSPATRHYSQWTLEQRQGDDEEMPSRHSQLGSSEMLQQCLGRHTLQFDRGSQESTWSCLLLYCFFCAVVLAIVALLIIGGKAGGAVSVMTPWGRYWGERLHVQGREVFSFRAVPFAESPTGIRRFAPPVPLRETGKPQSTQAPVCPQLQPPISRRQMQIPSLEFTRMSENCLHANVWTPSLGFPHRPVLVVFHGLHFEYGGNQPRLLDGGLLAARENLVVVVPNYRLGIFGFFSDNTTDAPGNVAFLDQRMAMDWVRVCASSFGGDPGSVTVLGYGAGAASLGLQLLSPAKHWIQSQPRRLLLQSGSPLQPFKWDEGNLRDQIGALLVELGCKYDVTAAKKCMRMVFMDRLLRPTLRLQYSFGPRFLTSFLPCEDAEGLALPDAATNKKLVRFRSQSCSLQRRSAPPSQLSVLSESVAFNRAPLHRYPRDDLFPLLIVYWHAFVGGQVTATHRVCSATKTTDEALLDVAVS</sequence>
<name>A0ACB8DYS0_DERSI</name>
<organism evidence="1 2">
    <name type="scientific">Dermacentor silvarum</name>
    <name type="common">Tick</name>
    <dbReference type="NCBI Taxonomy" id="543639"/>
    <lineage>
        <taxon>Eukaryota</taxon>
        <taxon>Metazoa</taxon>
        <taxon>Ecdysozoa</taxon>
        <taxon>Arthropoda</taxon>
        <taxon>Chelicerata</taxon>
        <taxon>Arachnida</taxon>
        <taxon>Acari</taxon>
        <taxon>Parasitiformes</taxon>
        <taxon>Ixodida</taxon>
        <taxon>Ixodoidea</taxon>
        <taxon>Ixodidae</taxon>
        <taxon>Rhipicephalinae</taxon>
        <taxon>Dermacentor</taxon>
    </lineage>
</organism>
<protein>
    <submittedName>
        <fullName evidence="1">Uncharacterized protein</fullName>
    </submittedName>
</protein>
<accession>A0ACB8DYS0</accession>
<gene>
    <name evidence="1" type="ORF">HPB49_009794</name>
</gene>
<reference evidence="1" key="1">
    <citation type="submission" date="2020-05" db="EMBL/GenBank/DDBJ databases">
        <title>Large-scale comparative analyses of tick genomes elucidate their genetic diversity and vector capacities.</title>
        <authorList>
            <person name="Jia N."/>
            <person name="Wang J."/>
            <person name="Shi W."/>
            <person name="Du L."/>
            <person name="Sun Y."/>
            <person name="Zhan W."/>
            <person name="Jiang J."/>
            <person name="Wang Q."/>
            <person name="Zhang B."/>
            <person name="Ji P."/>
            <person name="Sakyi L.B."/>
            <person name="Cui X."/>
            <person name="Yuan T."/>
            <person name="Jiang B."/>
            <person name="Yang W."/>
            <person name="Lam T.T.-Y."/>
            <person name="Chang Q."/>
            <person name="Ding S."/>
            <person name="Wang X."/>
            <person name="Zhu J."/>
            <person name="Ruan X."/>
            <person name="Zhao L."/>
            <person name="Wei J."/>
            <person name="Que T."/>
            <person name="Du C."/>
            <person name="Cheng J."/>
            <person name="Dai P."/>
            <person name="Han X."/>
            <person name="Huang E."/>
            <person name="Gao Y."/>
            <person name="Liu J."/>
            <person name="Shao H."/>
            <person name="Ye R."/>
            <person name="Li L."/>
            <person name="Wei W."/>
            <person name="Wang X."/>
            <person name="Wang C."/>
            <person name="Yang T."/>
            <person name="Huo Q."/>
            <person name="Li W."/>
            <person name="Guo W."/>
            <person name="Chen H."/>
            <person name="Zhou L."/>
            <person name="Ni X."/>
            <person name="Tian J."/>
            <person name="Zhou Y."/>
            <person name="Sheng Y."/>
            <person name="Liu T."/>
            <person name="Pan Y."/>
            <person name="Xia L."/>
            <person name="Li J."/>
            <person name="Zhao F."/>
            <person name="Cao W."/>
        </authorList>
    </citation>
    <scope>NUCLEOTIDE SEQUENCE</scope>
    <source>
        <strain evidence="1">Dsil-2018</strain>
    </source>
</reference>
<comment type="caution">
    <text evidence="1">The sequence shown here is derived from an EMBL/GenBank/DDBJ whole genome shotgun (WGS) entry which is preliminary data.</text>
</comment>
<proteinExistence type="predicted"/>
<keyword evidence="2" id="KW-1185">Reference proteome</keyword>
<evidence type="ECO:0000313" key="2">
    <source>
        <dbReference type="Proteomes" id="UP000821865"/>
    </source>
</evidence>
<dbReference type="EMBL" id="CM023470">
    <property type="protein sequence ID" value="KAH7979540.1"/>
    <property type="molecule type" value="Genomic_DNA"/>
</dbReference>